<evidence type="ECO:0000313" key="1">
    <source>
        <dbReference type="EMBL" id="GAA2679587.1"/>
    </source>
</evidence>
<reference evidence="2" key="1">
    <citation type="journal article" date="2019" name="Int. J. Syst. Evol. Microbiol.">
        <title>The Global Catalogue of Microorganisms (GCM) 10K type strain sequencing project: providing services to taxonomists for standard genome sequencing and annotation.</title>
        <authorList>
            <consortium name="The Broad Institute Genomics Platform"/>
            <consortium name="The Broad Institute Genome Sequencing Center for Infectious Disease"/>
            <person name="Wu L."/>
            <person name="Ma J."/>
        </authorList>
    </citation>
    <scope>NUCLEOTIDE SEQUENCE [LARGE SCALE GENOMIC DNA]</scope>
    <source>
        <strain evidence="2">JCM 16374</strain>
    </source>
</reference>
<evidence type="ECO:0000313" key="2">
    <source>
        <dbReference type="Proteomes" id="UP001500994"/>
    </source>
</evidence>
<keyword evidence="2" id="KW-1185">Reference proteome</keyword>
<protein>
    <submittedName>
        <fullName evidence="1">Uncharacterized protein</fullName>
    </submittedName>
</protein>
<sequence>MGLDDLGAGVGRGADVADLALVDEIGEGAEGLGDIRVGAGAVDLVEVDVLGAEAAQGILDLADDPTP</sequence>
<comment type="caution">
    <text evidence="1">The sequence shown here is derived from an EMBL/GenBank/DDBJ whole genome shotgun (WGS) entry which is preliminary data.</text>
</comment>
<accession>A0ABP6EZV8</accession>
<name>A0ABP6EZV8_9ACTN</name>
<organism evidence="1 2">
    <name type="scientific">Streptomyces lunalinharesii</name>
    <dbReference type="NCBI Taxonomy" id="333384"/>
    <lineage>
        <taxon>Bacteria</taxon>
        <taxon>Bacillati</taxon>
        <taxon>Actinomycetota</taxon>
        <taxon>Actinomycetes</taxon>
        <taxon>Kitasatosporales</taxon>
        <taxon>Streptomycetaceae</taxon>
        <taxon>Streptomyces</taxon>
    </lineage>
</organism>
<dbReference type="EMBL" id="BAAARK010000024">
    <property type="protein sequence ID" value="GAA2679587.1"/>
    <property type="molecule type" value="Genomic_DNA"/>
</dbReference>
<gene>
    <name evidence="1" type="ORF">GCM10009864_59860</name>
</gene>
<proteinExistence type="predicted"/>
<dbReference type="Proteomes" id="UP001500994">
    <property type="component" value="Unassembled WGS sequence"/>
</dbReference>